<evidence type="ECO:0000313" key="1">
    <source>
        <dbReference type="EMBL" id="KAH7859179.1"/>
    </source>
</evidence>
<sequence>MPKDRRVPSLSSDRTRGCPYSCGSNNTKQYKSKNVSEPVGDEKRWEEVRCPICMDHPHNAVLLLCSSHPRGCRPYMCDTSYRHSNCLDQFRKSSSSTASSPDLSCPLCRGQVNGWMVVHPARRFMNSKRRSCALETCNYSGTYSELRKHARADHPFVRPTEVDSGRQSDWMRLERERDLEDFLDAAQLLESRWDSSDQWGLEVPFDDLFSVFASLDFERDIEEVLGAVRLDFGWGSS</sequence>
<proteinExistence type="predicted"/>
<organism evidence="1 2">
    <name type="scientific">Vaccinium darrowii</name>
    <dbReference type="NCBI Taxonomy" id="229202"/>
    <lineage>
        <taxon>Eukaryota</taxon>
        <taxon>Viridiplantae</taxon>
        <taxon>Streptophyta</taxon>
        <taxon>Embryophyta</taxon>
        <taxon>Tracheophyta</taxon>
        <taxon>Spermatophyta</taxon>
        <taxon>Magnoliopsida</taxon>
        <taxon>eudicotyledons</taxon>
        <taxon>Gunneridae</taxon>
        <taxon>Pentapetalae</taxon>
        <taxon>asterids</taxon>
        <taxon>Ericales</taxon>
        <taxon>Ericaceae</taxon>
        <taxon>Vaccinioideae</taxon>
        <taxon>Vaccinieae</taxon>
        <taxon>Vaccinium</taxon>
    </lineage>
</organism>
<evidence type="ECO:0000313" key="2">
    <source>
        <dbReference type="Proteomes" id="UP000828048"/>
    </source>
</evidence>
<dbReference type="EMBL" id="CM037153">
    <property type="protein sequence ID" value="KAH7859179.1"/>
    <property type="molecule type" value="Genomic_DNA"/>
</dbReference>
<dbReference type="Proteomes" id="UP000828048">
    <property type="component" value="Chromosome 3"/>
</dbReference>
<accession>A0ACB7Z0Z2</accession>
<keyword evidence="2" id="KW-1185">Reference proteome</keyword>
<comment type="caution">
    <text evidence="1">The sequence shown here is derived from an EMBL/GenBank/DDBJ whole genome shotgun (WGS) entry which is preliminary data.</text>
</comment>
<protein>
    <submittedName>
        <fullName evidence="1">Uncharacterized protein</fullName>
    </submittedName>
</protein>
<reference evidence="1 2" key="1">
    <citation type="journal article" date="2021" name="Hortic Res">
        <title>High-quality reference genome and annotation aids understanding of berry development for evergreen blueberry (Vaccinium darrowii).</title>
        <authorList>
            <person name="Yu J."/>
            <person name="Hulse-Kemp A.M."/>
            <person name="Babiker E."/>
            <person name="Staton M."/>
        </authorList>
    </citation>
    <scope>NUCLEOTIDE SEQUENCE [LARGE SCALE GENOMIC DNA]</scope>
    <source>
        <strain evidence="2">cv. NJ 8807/NJ 8810</strain>
        <tissue evidence="1">Young leaf</tissue>
    </source>
</reference>
<gene>
    <name evidence="1" type="ORF">Vadar_032578</name>
</gene>
<name>A0ACB7Z0Z2_9ERIC</name>